<name>A0A6V7NH04_ANACO</name>
<accession>A0A6V7NH04</accession>
<sequence>MGQVVSLGNLRRAETWNFGPSLRKWNLDVWKRTSIKVDRRRVWNTSERSKTSKVHKVHWEGLRRASWWNSASCRIFELSGSGPSAEGPVPVSLERAEKLLCAQLALGVRSLHRETGPCTRKLPSLGSAHS</sequence>
<protein>
    <submittedName>
        <fullName evidence="1">Uncharacterized protein</fullName>
    </submittedName>
</protein>
<proteinExistence type="predicted"/>
<organism evidence="1">
    <name type="scientific">Ananas comosus var. bracteatus</name>
    <name type="common">red pineapple</name>
    <dbReference type="NCBI Taxonomy" id="296719"/>
    <lineage>
        <taxon>Eukaryota</taxon>
        <taxon>Viridiplantae</taxon>
        <taxon>Streptophyta</taxon>
        <taxon>Embryophyta</taxon>
        <taxon>Tracheophyta</taxon>
        <taxon>Spermatophyta</taxon>
        <taxon>Magnoliopsida</taxon>
        <taxon>Liliopsida</taxon>
        <taxon>Poales</taxon>
        <taxon>Bromeliaceae</taxon>
        <taxon>Bromelioideae</taxon>
        <taxon>Ananas</taxon>
    </lineage>
</organism>
<gene>
    <name evidence="1" type="ORF">CB5_LOCUS1068</name>
</gene>
<dbReference type="EMBL" id="LR862138">
    <property type="protein sequence ID" value="CAD1817857.1"/>
    <property type="molecule type" value="Genomic_DNA"/>
</dbReference>
<evidence type="ECO:0000313" key="1">
    <source>
        <dbReference type="EMBL" id="CAD1817857.1"/>
    </source>
</evidence>
<dbReference type="AlphaFoldDB" id="A0A6V7NH04"/>
<reference evidence="1" key="1">
    <citation type="submission" date="2020-07" db="EMBL/GenBank/DDBJ databases">
        <authorList>
            <person name="Lin J."/>
        </authorList>
    </citation>
    <scope>NUCLEOTIDE SEQUENCE</scope>
</reference>